<feature type="signal peptide" evidence="3">
    <location>
        <begin position="1"/>
        <end position="33"/>
    </location>
</feature>
<reference evidence="4" key="1">
    <citation type="submission" date="2020-05" db="EMBL/GenBank/DDBJ databases">
        <title>Identification of trans-AT polyketide cluster in two marine bacteria, producers of a novel glutaramide-containing polyketide sesbanimide D and analogs.</title>
        <authorList>
            <person name="Kacar D."/>
            <person name="Rodriguez P."/>
            <person name="Canedo L."/>
            <person name="Gonzalez E."/>
            <person name="Galan B."/>
            <person name="De La Calle F."/>
            <person name="Garcia J.L."/>
        </authorList>
    </citation>
    <scope>NUCLEOTIDE SEQUENCE</scope>
    <source>
        <strain evidence="4">PHM038</strain>
    </source>
</reference>
<feature type="region of interest" description="Disordered" evidence="2">
    <location>
        <begin position="402"/>
        <end position="445"/>
    </location>
</feature>
<dbReference type="AlphaFoldDB" id="A0A926NZQ9"/>
<keyword evidence="1" id="KW-0175">Coiled coil</keyword>
<evidence type="ECO:0000256" key="2">
    <source>
        <dbReference type="SAM" id="MobiDB-lite"/>
    </source>
</evidence>
<evidence type="ECO:0000256" key="3">
    <source>
        <dbReference type="SAM" id="SignalP"/>
    </source>
</evidence>
<accession>A0A926NZQ9</accession>
<feature type="coiled-coil region" evidence="1">
    <location>
        <begin position="91"/>
        <end position="118"/>
    </location>
</feature>
<gene>
    <name evidence="4" type="ORF">HK439_10120</name>
</gene>
<dbReference type="Pfam" id="PF11064">
    <property type="entry name" value="DUF2865"/>
    <property type="match status" value="1"/>
</dbReference>
<keyword evidence="3" id="KW-0732">Signal</keyword>
<dbReference type="InterPro" id="IPR021293">
    <property type="entry name" value="DUF2865"/>
</dbReference>
<organism evidence="4 5">
    <name type="scientific">Roseibium aggregatum</name>
    <dbReference type="NCBI Taxonomy" id="187304"/>
    <lineage>
        <taxon>Bacteria</taxon>
        <taxon>Pseudomonadati</taxon>
        <taxon>Pseudomonadota</taxon>
        <taxon>Alphaproteobacteria</taxon>
        <taxon>Hyphomicrobiales</taxon>
        <taxon>Stappiaceae</taxon>
        <taxon>Roseibium</taxon>
    </lineage>
</organism>
<proteinExistence type="predicted"/>
<comment type="caution">
    <text evidence="4">The sequence shown here is derived from an EMBL/GenBank/DDBJ whole genome shotgun (WGS) entry which is preliminary data.</text>
</comment>
<evidence type="ECO:0000313" key="4">
    <source>
        <dbReference type="EMBL" id="MBD1546620.1"/>
    </source>
</evidence>
<feature type="chain" id="PRO_5037827356" evidence="3">
    <location>
        <begin position="34"/>
        <end position="457"/>
    </location>
</feature>
<evidence type="ECO:0000256" key="1">
    <source>
        <dbReference type="SAM" id="Coils"/>
    </source>
</evidence>
<dbReference type="EMBL" id="JABFCZ010000010">
    <property type="protein sequence ID" value="MBD1546620.1"/>
    <property type="molecule type" value="Genomic_DNA"/>
</dbReference>
<sequence>MTATRPAAFGIWVRVLSLAVALMAGTPPTSASAASCDKLRVELDRLERQGGASPEVAKWQGQARLQQKAITAAERDARYFQCATLTTVPKCRQLNAKIAKMQANLAAIEKQAARAERKTTGSAGRIRQIRASLDRQNCLAPAQASYPGRGEEITVSSGGANVSGPNFFQRLFGRSRHVEVIESDGEMDALTSRRRLASSNSSDGVRFPAGGTYRTMCVRTCDGYYFPVSFATGRDQFVNDAARCSEICPAAETELFVYRNPGETQENMTSLTGIAYGDLENANRFKTEYVSGCSCRAPARQDTAGKMTVISQSAGDLFTVNGAKVSVLLRGQAKGIRASLTVDGNEPGSTAFNLSREPVRPDHLPAYLDPDTRLNLEEGFNLLASLRTTASGDKEPIDETAEIETSHGLPVLASDKPDTPPPAPVFTENAPASAQAEADAQPKASIRVVGPEYFVAQ</sequence>
<name>A0A926NZQ9_9HYPH</name>
<evidence type="ECO:0000313" key="5">
    <source>
        <dbReference type="Proteomes" id="UP000598467"/>
    </source>
</evidence>
<protein>
    <submittedName>
        <fullName evidence="4">DUF2865 domain-containing protein</fullName>
    </submittedName>
</protein>
<feature type="compositionally biased region" description="Low complexity" evidence="2">
    <location>
        <begin position="430"/>
        <end position="445"/>
    </location>
</feature>
<dbReference type="RefSeq" id="WP_190291292.1">
    <property type="nucleotide sequence ID" value="NZ_JABFCZ010000010.1"/>
</dbReference>
<dbReference type="Proteomes" id="UP000598467">
    <property type="component" value="Unassembled WGS sequence"/>
</dbReference>